<reference evidence="1 2" key="1">
    <citation type="journal article" date="2017" name="G3 (Bethesda)">
        <title>The Physical Genome Mapping of Anopheles albimanus Corrected Scaffold Misassemblies and Identified Interarm Rearrangements in Genus Anopheles.</title>
        <authorList>
            <person name="Artemov G.N."/>
            <person name="Peery A.N."/>
            <person name="Jiang X."/>
            <person name="Tu Z."/>
            <person name="Stegniy V.N."/>
            <person name="Sharakhova M.V."/>
            <person name="Sharakhov I.V."/>
        </authorList>
    </citation>
    <scope>NUCLEOTIDE SEQUENCE [LARGE SCALE GENOMIC DNA]</scope>
    <source>
        <strain evidence="1 2">ALBI9_A</strain>
    </source>
</reference>
<dbReference type="KEGG" id="aali:118467781"/>
<proteinExistence type="predicted"/>
<accession>A0A182FLF9</accession>
<dbReference type="VEuPathDB" id="VectorBase:AALB007368"/>
<evidence type="ECO:0000313" key="2">
    <source>
        <dbReference type="Proteomes" id="UP000069272"/>
    </source>
</evidence>
<organism evidence="1 2">
    <name type="scientific">Anopheles albimanus</name>
    <name type="common">New world malaria mosquito</name>
    <dbReference type="NCBI Taxonomy" id="7167"/>
    <lineage>
        <taxon>Eukaryota</taxon>
        <taxon>Metazoa</taxon>
        <taxon>Ecdysozoa</taxon>
        <taxon>Arthropoda</taxon>
        <taxon>Hexapoda</taxon>
        <taxon>Insecta</taxon>
        <taxon>Pterygota</taxon>
        <taxon>Neoptera</taxon>
        <taxon>Endopterygota</taxon>
        <taxon>Diptera</taxon>
        <taxon>Nematocera</taxon>
        <taxon>Culicoidea</taxon>
        <taxon>Culicidae</taxon>
        <taxon>Anophelinae</taxon>
        <taxon>Anopheles</taxon>
    </lineage>
</organism>
<dbReference type="VEuPathDB" id="VectorBase:AALB20_038110"/>
<dbReference type="GeneID" id="118467781"/>
<dbReference type="OrthoDB" id="7726451at2759"/>
<dbReference type="EnsemblMetazoa" id="AALB007368-RA">
    <property type="protein sequence ID" value="AALB007368-PA"/>
    <property type="gene ID" value="AALB007368"/>
</dbReference>
<reference evidence="1" key="2">
    <citation type="submission" date="2022-08" db="UniProtKB">
        <authorList>
            <consortium name="EnsemblMetazoa"/>
        </authorList>
    </citation>
    <scope>IDENTIFICATION</scope>
    <source>
        <strain evidence="1">STECLA/ALBI9_A</strain>
    </source>
</reference>
<dbReference type="AlphaFoldDB" id="A0A182FLF9"/>
<name>A0A182FLF9_ANOAL</name>
<keyword evidence="2" id="KW-1185">Reference proteome</keyword>
<dbReference type="Proteomes" id="UP000069272">
    <property type="component" value="Chromosome 3R"/>
</dbReference>
<protein>
    <submittedName>
        <fullName evidence="1">Uncharacterized protein</fullName>
    </submittedName>
</protein>
<evidence type="ECO:0000313" key="1">
    <source>
        <dbReference type="EnsemblMetazoa" id="AALB007368-PA"/>
    </source>
</evidence>
<sequence>MERTIHTSYNHDFQPRPNNRQLVVQRKSELHRPDGCFMLPASTAAASVSDIPDGGTPEQQKQKFEEEARRKNWQRCGANRFVKGLARTHPELYWELTAKDRAWQERAGGSPLKSSYQLDYDRLPEGVPCPVSPVPALPSRDDDDDPAETSRWPDWKYFQRECNGVPACRAMNGSTDGKIGLCSCQLCPSPSSDQWRRAVCSEPFHRYGRVEAISNIPKSFITSGHWPEPDWQTAVRHSTEYREKVGRMGAVVQRANIHNHARCTSQRNCRHRFFV</sequence>
<dbReference type="RefSeq" id="XP_035794516.1">
    <property type="nucleotide sequence ID" value="XM_035938623.1"/>
</dbReference>